<dbReference type="HOGENOM" id="CLU_813558_0_0_12"/>
<dbReference type="EMBL" id="CP003282">
    <property type="protein sequence ID" value="AFG36162.1"/>
    <property type="molecule type" value="Genomic_DNA"/>
</dbReference>
<proteinExistence type="predicted"/>
<evidence type="ECO:0000313" key="1">
    <source>
        <dbReference type="EMBL" id="AFG36162.1"/>
    </source>
</evidence>
<protein>
    <recommendedName>
        <fullName evidence="3">Aminoglycoside phosphotransferase domain-containing protein</fullName>
    </recommendedName>
</protein>
<keyword evidence="2" id="KW-1185">Reference proteome</keyword>
<evidence type="ECO:0000313" key="2">
    <source>
        <dbReference type="Proteomes" id="UP000007383"/>
    </source>
</evidence>
<dbReference type="AlphaFoldDB" id="H9UF69"/>
<dbReference type="STRING" id="889378.Spiaf_0053"/>
<evidence type="ECO:0008006" key="3">
    <source>
        <dbReference type="Google" id="ProtNLM"/>
    </source>
</evidence>
<sequence length="341" mass="38243">MAHSVVQAALQQEFDLPHPPAIVSFAERRLSLFYEFRMDGIEYFLKVRKLPAHREGDLAASAADPAVQREARAEWDALCWLFARTDSPDCAVAFVRPVAWIESLNGIVTERVHGEDLWRIVRDPILPRALRKLDLFEQIGRGLGFLAMRGCSDGAGDGGAAPGSSSTARLQPVQHSVGSPQLDAAIARVMQHYGELDIPACRVMSGVDIRDVVIDERGQAFFMDPGELRDVPIYQPLADFLGTLRNMHRFTVAVPSRRTIAACEAALLNGFFAEVDGDPELLLAFRLQRLPKALRRANKKLNRRRLPGWIRELVRRLHLQPSYHGEIRELLADLERREGTT</sequence>
<dbReference type="KEGG" id="sfc:Spiaf_0053"/>
<organism evidence="1 2">
    <name type="scientific">Spirochaeta africana (strain ATCC 700263 / DSM 8902 / Z-7692)</name>
    <dbReference type="NCBI Taxonomy" id="889378"/>
    <lineage>
        <taxon>Bacteria</taxon>
        <taxon>Pseudomonadati</taxon>
        <taxon>Spirochaetota</taxon>
        <taxon>Spirochaetia</taxon>
        <taxon>Spirochaetales</taxon>
        <taxon>Spirochaetaceae</taxon>
        <taxon>Spirochaeta</taxon>
    </lineage>
</organism>
<accession>H9UF69</accession>
<gene>
    <name evidence="1" type="ordered locus">Spiaf_0053</name>
</gene>
<dbReference type="PATRIC" id="fig|889378.3.peg.56"/>
<dbReference type="RefSeq" id="WP_014454160.1">
    <property type="nucleotide sequence ID" value="NC_017098.1"/>
</dbReference>
<dbReference type="Proteomes" id="UP000007383">
    <property type="component" value="Chromosome"/>
</dbReference>
<reference evidence="2" key="1">
    <citation type="journal article" date="2013" name="Stand. Genomic Sci.">
        <title>Complete genome sequence of the halophilic bacterium Spirochaeta africana type strain (Z-7692(T)) from the alkaline Lake Magadi in the East African Rift.</title>
        <authorList>
            <person name="Liolos K."/>
            <person name="Abt B."/>
            <person name="Scheuner C."/>
            <person name="Teshima H."/>
            <person name="Held B."/>
            <person name="Lapidus A."/>
            <person name="Nolan M."/>
            <person name="Lucas S."/>
            <person name="Deshpande S."/>
            <person name="Cheng J.F."/>
            <person name="Tapia R."/>
            <person name="Goodwin L.A."/>
            <person name="Pitluck S."/>
            <person name="Pagani I."/>
            <person name="Ivanova N."/>
            <person name="Mavromatis K."/>
            <person name="Mikhailova N."/>
            <person name="Huntemann M."/>
            <person name="Pati A."/>
            <person name="Chen A."/>
            <person name="Palaniappan K."/>
            <person name="Land M."/>
            <person name="Rohde M."/>
            <person name="Tindall B.J."/>
            <person name="Detter J.C."/>
            <person name="Goker M."/>
            <person name="Bristow J."/>
            <person name="Eisen J.A."/>
            <person name="Markowitz V."/>
            <person name="Hugenholtz P."/>
            <person name="Woyke T."/>
            <person name="Klenk H.P."/>
            <person name="Kyrpides N.C."/>
        </authorList>
    </citation>
    <scope>NUCLEOTIDE SEQUENCE</scope>
    <source>
        <strain evidence="2">ATCC 700263 / DSM 8902 / Z-7692</strain>
    </source>
</reference>
<name>H9UF69_SPIAZ</name>